<evidence type="ECO:0000313" key="2">
    <source>
        <dbReference type="Proteomes" id="UP000010798"/>
    </source>
</evidence>
<reference evidence="1 2" key="1">
    <citation type="submission" date="2012-02" db="EMBL/GenBank/DDBJ databases">
        <title>Complete sequence of chromosome of Singulisphaera acidiphila DSM 18658.</title>
        <authorList>
            <consortium name="US DOE Joint Genome Institute (JGI-PGF)"/>
            <person name="Lucas S."/>
            <person name="Copeland A."/>
            <person name="Lapidus A."/>
            <person name="Glavina del Rio T."/>
            <person name="Dalin E."/>
            <person name="Tice H."/>
            <person name="Bruce D."/>
            <person name="Goodwin L."/>
            <person name="Pitluck S."/>
            <person name="Peters L."/>
            <person name="Ovchinnikova G."/>
            <person name="Chertkov O."/>
            <person name="Kyrpides N."/>
            <person name="Mavromatis K."/>
            <person name="Ivanova N."/>
            <person name="Brettin T."/>
            <person name="Detter J.C."/>
            <person name="Han C."/>
            <person name="Larimer F."/>
            <person name="Land M."/>
            <person name="Hauser L."/>
            <person name="Markowitz V."/>
            <person name="Cheng J.-F."/>
            <person name="Hugenholtz P."/>
            <person name="Woyke T."/>
            <person name="Wu D."/>
            <person name="Tindall B."/>
            <person name="Pomrenke H."/>
            <person name="Brambilla E."/>
            <person name="Klenk H.-P."/>
            <person name="Eisen J.A."/>
        </authorList>
    </citation>
    <scope>NUCLEOTIDE SEQUENCE [LARGE SCALE GENOMIC DNA]</scope>
    <source>
        <strain evidence="2">ATCC BAA-1392 / DSM 18658 / VKM B-2454 / MOB10</strain>
    </source>
</reference>
<dbReference type="OrthoDB" id="291697at2"/>
<keyword evidence="2" id="KW-1185">Reference proteome</keyword>
<dbReference type="KEGG" id="saci:Sinac_7259"/>
<evidence type="ECO:0000313" key="1">
    <source>
        <dbReference type="EMBL" id="AGA31302.1"/>
    </source>
</evidence>
<dbReference type="EMBL" id="CP003364">
    <property type="protein sequence ID" value="AGA31302.1"/>
    <property type="molecule type" value="Genomic_DNA"/>
</dbReference>
<name>L0DPW8_SINAD</name>
<dbReference type="RefSeq" id="WP_015250371.1">
    <property type="nucleotide sequence ID" value="NC_019892.1"/>
</dbReference>
<sequence length="128" mass="13306">MSRARWEIVGLAIALISGWGCNDRGGAPSVSSSMEEATVKGTVTIKGKTATGGQIQFDPSNVDRKVMPRVATIGADGTYTITTLVDDNVVTIVGPKIDNNLSAMVQTVKVSSGKTTIPIEVPPPAPKP</sequence>
<gene>
    <name evidence="1" type="ordered locus">Sinac_7259</name>
</gene>
<dbReference type="HOGENOM" id="CLU_155921_0_0_0"/>
<protein>
    <recommendedName>
        <fullName evidence="3">Carboxypeptidase regulatory-like domain-containing protein</fullName>
    </recommendedName>
</protein>
<organism evidence="1 2">
    <name type="scientific">Singulisphaera acidiphila (strain ATCC BAA-1392 / DSM 18658 / VKM B-2454 / MOB10)</name>
    <dbReference type="NCBI Taxonomy" id="886293"/>
    <lineage>
        <taxon>Bacteria</taxon>
        <taxon>Pseudomonadati</taxon>
        <taxon>Planctomycetota</taxon>
        <taxon>Planctomycetia</taxon>
        <taxon>Isosphaerales</taxon>
        <taxon>Isosphaeraceae</taxon>
        <taxon>Singulisphaera</taxon>
    </lineage>
</organism>
<proteinExistence type="predicted"/>
<dbReference type="Proteomes" id="UP000010798">
    <property type="component" value="Chromosome"/>
</dbReference>
<accession>L0DPW8</accession>
<evidence type="ECO:0008006" key="3">
    <source>
        <dbReference type="Google" id="ProtNLM"/>
    </source>
</evidence>
<dbReference type="AlphaFoldDB" id="L0DPW8"/>